<evidence type="ECO:0000256" key="1">
    <source>
        <dbReference type="SAM" id="MobiDB-lite"/>
    </source>
</evidence>
<name>A0A0D9XX49_9ORYZ</name>
<keyword evidence="3" id="KW-1185">Reference proteome</keyword>
<feature type="region of interest" description="Disordered" evidence="1">
    <location>
        <begin position="24"/>
        <end position="55"/>
    </location>
</feature>
<sequence>MFCSALNKLTRKEITAGTRWASSRITSPLSADKGQKQGTTSQRRPSDLPRTYAPSITQYNIDTHNTRTLIPMNTRMQILSYENLRRLDR</sequence>
<accession>A0A0D9XX49</accession>
<reference evidence="3" key="2">
    <citation type="submission" date="2013-12" db="EMBL/GenBank/DDBJ databases">
        <authorList>
            <person name="Yu Y."/>
            <person name="Lee S."/>
            <person name="de Baynast K."/>
            <person name="Wissotski M."/>
            <person name="Liu L."/>
            <person name="Talag J."/>
            <person name="Goicoechea J."/>
            <person name="Angelova A."/>
            <person name="Jetty R."/>
            <person name="Kudrna D."/>
            <person name="Golser W."/>
            <person name="Rivera L."/>
            <person name="Zhang J."/>
            <person name="Wing R."/>
        </authorList>
    </citation>
    <scope>NUCLEOTIDE SEQUENCE</scope>
</reference>
<dbReference type="HOGENOM" id="CLU_2458041_0_0_1"/>
<dbReference type="AlphaFoldDB" id="A0A0D9XX49"/>
<reference evidence="2" key="3">
    <citation type="submission" date="2015-04" db="UniProtKB">
        <authorList>
            <consortium name="EnsemblPlants"/>
        </authorList>
    </citation>
    <scope>IDENTIFICATION</scope>
</reference>
<dbReference type="EnsemblPlants" id="LPERR12G03540.1">
    <property type="protein sequence ID" value="LPERR12G03540.1"/>
    <property type="gene ID" value="LPERR12G03540"/>
</dbReference>
<evidence type="ECO:0000313" key="2">
    <source>
        <dbReference type="EnsemblPlants" id="LPERR12G03540.1"/>
    </source>
</evidence>
<reference evidence="2 3" key="1">
    <citation type="submission" date="2012-08" db="EMBL/GenBank/DDBJ databases">
        <title>Oryza genome evolution.</title>
        <authorList>
            <person name="Wing R.A."/>
        </authorList>
    </citation>
    <scope>NUCLEOTIDE SEQUENCE</scope>
</reference>
<dbReference type="Gramene" id="LPERR12G03540.1">
    <property type="protein sequence ID" value="LPERR12G03540.1"/>
    <property type="gene ID" value="LPERR12G03540"/>
</dbReference>
<protein>
    <submittedName>
        <fullName evidence="2">Uncharacterized protein</fullName>
    </submittedName>
</protein>
<organism evidence="2 3">
    <name type="scientific">Leersia perrieri</name>
    <dbReference type="NCBI Taxonomy" id="77586"/>
    <lineage>
        <taxon>Eukaryota</taxon>
        <taxon>Viridiplantae</taxon>
        <taxon>Streptophyta</taxon>
        <taxon>Embryophyta</taxon>
        <taxon>Tracheophyta</taxon>
        <taxon>Spermatophyta</taxon>
        <taxon>Magnoliopsida</taxon>
        <taxon>Liliopsida</taxon>
        <taxon>Poales</taxon>
        <taxon>Poaceae</taxon>
        <taxon>BOP clade</taxon>
        <taxon>Oryzoideae</taxon>
        <taxon>Oryzeae</taxon>
        <taxon>Oryzinae</taxon>
        <taxon>Leersia</taxon>
    </lineage>
</organism>
<evidence type="ECO:0000313" key="3">
    <source>
        <dbReference type="Proteomes" id="UP000032180"/>
    </source>
</evidence>
<proteinExistence type="predicted"/>
<dbReference type="Proteomes" id="UP000032180">
    <property type="component" value="Chromosome 12"/>
</dbReference>